<dbReference type="Proteomes" id="UP000192257">
    <property type="component" value="Unassembled WGS sequence"/>
</dbReference>
<sequence>MENQCAAVSVNEKSDGRSTQLTRNSFMPSWMADPSWLQSIEIPQDYMAELLEENMNGSSGATNKFLNPSKLRPSKTTAATTTTSTTSSLLPVEGKRGNKPNAVLSLLETARRTMTLWVEDDGEKKDMESQHQQLMSLLSDCIKSVTQRAPWDPEEYTTEMRKNMLEILLKKFLDQSLDPAAVSLFAKDVIRRSSETNVVQELQCLCVVLTYDKTWNGEDPYRQVENFISSKEFEEFKEESLEEVKRRLHMMNIDLSKRDINATRALTIWKDIHGEHRGNCFGNSITLTLTSVRLGVIDKDQASNDKGGKKGLPKKVKATWFLRDKDRVVSSAKVLGKNTLNDNEYQWKGGGNRATLLIPKGANKQFKEYTIVLELTVRNESCVCTGPREKLLACVSISVDDALYVSVAQLDSPLRQRRSEPSSEPFVSEPFGNEDTKIIGYHFSSLLLSSNSKSSNTENNNDIYPYVVESAKALCSMPCLNQDHNKRPPVIDVEKEMAAEEAHSNLFTSNVNLDSLCTNHHKSFLRLVDILGDLDDTCVSILKAYTRRYLVHEELENIALLVSVCTRSNLVDRTSRELCSHALESIADLNGHVRTRIGGRLLKEAFDTTHSHIFDIILSLEDVPSSSSSDSLQKQAAVILNDLKQLLLIMYPEMDFNVILKLEAQKDVLPMVEMLLKLDGRLLREHRRTQVRETKTDLHILQLDQQQDSVLLTGKTRFLLEFMKQLCERCQRALSLTKGPRSAEVIVVMLCRLECISHDVSDPLRSVVSRLVGCLARTPDVDPLGDALGLVVEVCGALATLGGLLRGDKRAAEVCGDLLSCCDWCCSQMPLWWFALCEPHVGAWVAAVVAVDHERENDEEDRDGDKGEASLSCGLGLLLDLQRALLAVAVRILAWLPPEKNYDGTPALDTHGIYAGRFFALQRAVVEAAVDAIVARGRTGRGLHAALETRATLRQHDAAARAFTDADVHDALVRNNDPHNLLEHERRVSAQLTHATIIAAADDFSQHIRNDMERTALSQLADVAAPEANIKQAATRLATHIKGELQLAKRILDKDDFAEFFSEVAVRAYFNAFQRLLDQYSASPMPPERVPLLLQLLHTLEEELQSVVDIAKMETESVISMKLKTNVMSVLLSESSAALVEMANSSVLNEVEREQVTRILRFRTDNIAKQYIRKVGAK</sequence>
<feature type="region of interest" description="Disordered" evidence="1">
    <location>
        <begin position="1"/>
        <end position="20"/>
    </location>
</feature>
<dbReference type="VEuPathDB" id="TriTrypDB:TM35_000042270"/>
<dbReference type="AlphaFoldDB" id="A0A1X0P5U5"/>
<name>A0A1X0P5U5_9TRYP</name>
<dbReference type="OrthoDB" id="252308at2759"/>
<comment type="caution">
    <text evidence="2">The sequence shown here is derived from an EMBL/GenBank/DDBJ whole genome shotgun (WGS) entry which is preliminary data.</text>
</comment>
<reference evidence="2 3" key="1">
    <citation type="submission" date="2017-03" db="EMBL/GenBank/DDBJ databases">
        <title>An alternative strategy for trypanosome survival in the mammalian bloodstream revealed through genome and transcriptome analysis of the ubiquitous bovine parasite Trypanosoma (Megatrypanum) theileri.</title>
        <authorList>
            <person name="Kelly S."/>
            <person name="Ivens A."/>
            <person name="Mott A."/>
            <person name="O'Neill E."/>
            <person name="Emms D."/>
            <person name="Macleod O."/>
            <person name="Voorheis P."/>
            <person name="Matthews J."/>
            <person name="Matthews K."/>
            <person name="Carrington M."/>
        </authorList>
    </citation>
    <scope>NUCLEOTIDE SEQUENCE [LARGE SCALE GENOMIC DNA]</scope>
    <source>
        <strain evidence="2">Edinburgh</strain>
    </source>
</reference>
<accession>A0A1X0P5U5</accession>
<evidence type="ECO:0000256" key="1">
    <source>
        <dbReference type="SAM" id="MobiDB-lite"/>
    </source>
</evidence>
<dbReference type="EMBL" id="NBCO01000004">
    <property type="protein sequence ID" value="ORC92013.1"/>
    <property type="molecule type" value="Genomic_DNA"/>
</dbReference>
<organism evidence="2 3">
    <name type="scientific">Trypanosoma theileri</name>
    <dbReference type="NCBI Taxonomy" id="67003"/>
    <lineage>
        <taxon>Eukaryota</taxon>
        <taxon>Discoba</taxon>
        <taxon>Euglenozoa</taxon>
        <taxon>Kinetoplastea</taxon>
        <taxon>Metakinetoplastina</taxon>
        <taxon>Trypanosomatida</taxon>
        <taxon>Trypanosomatidae</taxon>
        <taxon>Trypanosoma</taxon>
    </lineage>
</organism>
<feature type="region of interest" description="Disordered" evidence="1">
    <location>
        <begin position="59"/>
        <end position="95"/>
    </location>
</feature>
<proteinExistence type="predicted"/>
<dbReference type="GeneID" id="39982201"/>
<evidence type="ECO:0000313" key="3">
    <source>
        <dbReference type="Proteomes" id="UP000192257"/>
    </source>
</evidence>
<protein>
    <submittedName>
        <fullName evidence="2">Uncharacterized protein</fullName>
    </submittedName>
</protein>
<keyword evidence="3" id="KW-1185">Reference proteome</keyword>
<feature type="compositionally biased region" description="Low complexity" evidence="1">
    <location>
        <begin position="76"/>
        <end position="88"/>
    </location>
</feature>
<dbReference type="RefSeq" id="XP_028886079.1">
    <property type="nucleotide sequence ID" value="XM_029022421.1"/>
</dbReference>
<evidence type="ECO:0000313" key="2">
    <source>
        <dbReference type="EMBL" id="ORC92013.1"/>
    </source>
</evidence>
<gene>
    <name evidence="2" type="ORF">TM35_000042270</name>
</gene>